<dbReference type="SMART" id="SM00316">
    <property type="entry name" value="S1"/>
    <property type="match status" value="2"/>
</dbReference>
<dbReference type="PANTHER" id="PTHR47600:SF1">
    <property type="entry name" value="NUCLEIC ACID-BINDING, OB-FOLD-LIKE PROTEIN"/>
    <property type="match status" value="1"/>
</dbReference>
<evidence type="ECO:0000313" key="3">
    <source>
        <dbReference type="Proteomes" id="UP000504607"/>
    </source>
</evidence>
<dbReference type="PANTHER" id="PTHR47600">
    <property type="entry name" value="NUCLEIC ACID-BINDING, OB-FOLD-LIKE PROTEIN"/>
    <property type="match status" value="1"/>
</dbReference>
<protein>
    <submittedName>
        <fullName evidence="4">Uncharacterized protein LOC105054818 isoform X1</fullName>
    </submittedName>
</protein>
<dbReference type="Gene3D" id="2.40.50.140">
    <property type="entry name" value="Nucleic acid-binding proteins"/>
    <property type="match status" value="2"/>
</dbReference>
<dbReference type="RefSeq" id="XP_010934712.1">
    <property type="nucleotide sequence ID" value="XM_010936410.3"/>
</dbReference>
<dbReference type="InterPro" id="IPR012340">
    <property type="entry name" value="NA-bd_OB-fold"/>
</dbReference>
<dbReference type="GeneID" id="105054818"/>
<feature type="compositionally biased region" description="Polar residues" evidence="1">
    <location>
        <begin position="234"/>
        <end position="252"/>
    </location>
</feature>
<gene>
    <name evidence="4" type="primary">LOC105054818</name>
</gene>
<organism evidence="3 4">
    <name type="scientific">Elaeis guineensis var. tenera</name>
    <name type="common">Oil palm</name>
    <dbReference type="NCBI Taxonomy" id="51953"/>
    <lineage>
        <taxon>Eukaryota</taxon>
        <taxon>Viridiplantae</taxon>
        <taxon>Streptophyta</taxon>
        <taxon>Embryophyta</taxon>
        <taxon>Tracheophyta</taxon>
        <taxon>Spermatophyta</taxon>
        <taxon>Magnoliopsida</taxon>
        <taxon>Liliopsida</taxon>
        <taxon>Arecaceae</taxon>
        <taxon>Arecoideae</taxon>
        <taxon>Cocoseae</taxon>
        <taxon>Elaeidinae</taxon>
        <taxon>Elaeis</taxon>
    </lineage>
</organism>
<feature type="region of interest" description="Disordered" evidence="1">
    <location>
        <begin position="1"/>
        <end position="39"/>
    </location>
</feature>
<feature type="compositionally biased region" description="Basic and acidic residues" evidence="1">
    <location>
        <begin position="253"/>
        <end position="267"/>
    </location>
</feature>
<dbReference type="InParanoid" id="A0A6I9RYP2"/>
<feature type="domain" description="S1 motif" evidence="2">
    <location>
        <begin position="568"/>
        <end position="636"/>
    </location>
</feature>
<proteinExistence type="predicted"/>
<dbReference type="FunCoup" id="A0A6I9RYP2">
    <property type="interactions" value="1823"/>
</dbReference>
<keyword evidence="3" id="KW-1185">Reference proteome</keyword>
<dbReference type="Proteomes" id="UP000504607">
    <property type="component" value="Chromosome 12"/>
</dbReference>
<reference evidence="4" key="1">
    <citation type="submission" date="2025-08" db="UniProtKB">
        <authorList>
            <consortium name="RefSeq"/>
        </authorList>
    </citation>
    <scope>IDENTIFICATION</scope>
</reference>
<dbReference type="OrthoDB" id="1899990at2759"/>
<evidence type="ECO:0000313" key="4">
    <source>
        <dbReference type="RefSeq" id="XP_010934712.1"/>
    </source>
</evidence>
<sequence>MEGLAGCSVGGRSLLRFPSPGSKRRSLPHHGRSGFYPVVRASRGGDGPELDKWDQMELKFGRLLGEDPKLTLAKIMARKANPGVSYLDVEKSFKKNKGKLDDYMINVPSDMTVEGQPSGSPNRTYLLSQKGANNMPQDGMLNLSRPLMNKVIKATRPDEKPAVTEKQPNHFSGDSVQKSSNIALRKPTVFQDDDAEIDSKLKIKPNLFLKMKKGLSEYSSNVTLLKKPEVLKTPLNSDQENAPSDGSIQSHSSEIRAPDNDVKLLKPDKIPYDNMTMTKDVETSEGCQQNNFDISSTIGIMAVENDGIEPLDGLQPPKQNGTETHDVEASTTALNHNSVESSDDTSKQATLLGKPQRMDSSVKEASHPATLEKVVFNYGEHDYDTGHVISAEQEGIEIGDWKKAQDLLQTGEKVEVELISCSNKGFVVSFGSLMGFLPYRNLSAKWKFLAFESWLRKKGLDPSLYRQHLSILGTNGVNVKNPGLESSRSQEISQKDEVLPPNIKFESLLEAYDQEKTKFLSSFIGQRIRVSVILVDRNSRKIMFSGKPKEKEELVEKKRSVMARLSIGDVVKCRIKKITFFGIFVEVEGVPALIHQSEVSWDATLDPSSFYKIGQIVKAKVHQLDYGLERITLSLKEITPNPLMEALESVVGERTSVGGNLEAAQADIEWADVESLIKELQKIDGVSSVSKGRFFLSPGLAPTFQVYMASTFDDKYKLLARYENKVQEVVVQSSLDKEQLKAAILTCTNRVG</sequence>
<dbReference type="GO" id="GO:0003676">
    <property type="term" value="F:nucleic acid binding"/>
    <property type="evidence" value="ECO:0007669"/>
    <property type="project" value="InterPro"/>
</dbReference>
<feature type="region of interest" description="Disordered" evidence="1">
    <location>
        <begin position="234"/>
        <end position="267"/>
    </location>
</feature>
<dbReference type="KEGG" id="egu:105054818"/>
<evidence type="ECO:0000259" key="2">
    <source>
        <dbReference type="PROSITE" id="PS50126"/>
    </source>
</evidence>
<dbReference type="InterPro" id="IPR003029">
    <property type="entry name" value="S1_domain"/>
</dbReference>
<dbReference type="Pfam" id="PF00575">
    <property type="entry name" value="S1"/>
    <property type="match status" value="1"/>
</dbReference>
<dbReference type="AlphaFoldDB" id="A0A6I9RYP2"/>
<feature type="region of interest" description="Disordered" evidence="1">
    <location>
        <begin position="335"/>
        <end position="364"/>
    </location>
</feature>
<feature type="region of interest" description="Disordered" evidence="1">
    <location>
        <begin position="158"/>
        <end position="177"/>
    </location>
</feature>
<accession>A0A6I9RYP2</accession>
<evidence type="ECO:0000256" key="1">
    <source>
        <dbReference type="SAM" id="MobiDB-lite"/>
    </source>
</evidence>
<dbReference type="PROSITE" id="PS50126">
    <property type="entry name" value="S1"/>
    <property type="match status" value="1"/>
</dbReference>
<name>A0A6I9RYP2_ELAGV</name>
<feature type="compositionally biased region" description="Basic residues" evidence="1">
    <location>
        <begin position="22"/>
        <end position="32"/>
    </location>
</feature>
<dbReference type="SUPFAM" id="SSF50249">
    <property type="entry name" value="Nucleic acid-binding proteins"/>
    <property type="match status" value="2"/>
</dbReference>